<evidence type="ECO:0000313" key="2">
    <source>
        <dbReference type="Proteomes" id="UP000295142"/>
    </source>
</evidence>
<organism evidence="1 2">
    <name type="scientific">Rhodovulum euryhalinum</name>
    <dbReference type="NCBI Taxonomy" id="35805"/>
    <lineage>
        <taxon>Bacteria</taxon>
        <taxon>Pseudomonadati</taxon>
        <taxon>Pseudomonadota</taxon>
        <taxon>Alphaproteobacteria</taxon>
        <taxon>Rhodobacterales</taxon>
        <taxon>Paracoccaceae</taxon>
        <taxon>Rhodovulum</taxon>
    </lineage>
</organism>
<keyword evidence="2" id="KW-1185">Reference proteome</keyword>
<dbReference type="EMBL" id="SLWW01000017">
    <property type="protein sequence ID" value="TCO69199.1"/>
    <property type="molecule type" value="Genomic_DNA"/>
</dbReference>
<evidence type="ECO:0000313" key="1">
    <source>
        <dbReference type="EMBL" id="TCO69199.1"/>
    </source>
</evidence>
<accession>A0A4R2KFQ0</accession>
<dbReference type="AlphaFoldDB" id="A0A4R2KFQ0"/>
<dbReference type="OrthoDB" id="7874072at2"/>
<sequence>MGHRQIATRVLVAGLALGGLGACTAPEPQRAPRELRPVEVVPAAPAPAALWPGGTYPAPAGTAPGVDVGPIPPGPRADAALEDAATAMVTPPAKARLNCVADFTARFRLPATSALLGGQGRTAAGWFVDLGMPGAARVWRCQTDPEGRVVTLTPR</sequence>
<protein>
    <submittedName>
        <fullName evidence="1">Uncharacterized protein</fullName>
    </submittedName>
</protein>
<gene>
    <name evidence="1" type="ORF">EV655_11732</name>
</gene>
<dbReference type="PROSITE" id="PS51257">
    <property type="entry name" value="PROKAR_LIPOPROTEIN"/>
    <property type="match status" value="1"/>
</dbReference>
<name>A0A4R2KFQ0_9RHOB</name>
<dbReference type="RefSeq" id="WP_132546485.1">
    <property type="nucleotide sequence ID" value="NZ_SLWW01000017.1"/>
</dbReference>
<proteinExistence type="predicted"/>
<comment type="caution">
    <text evidence="1">The sequence shown here is derived from an EMBL/GenBank/DDBJ whole genome shotgun (WGS) entry which is preliminary data.</text>
</comment>
<dbReference type="Proteomes" id="UP000295142">
    <property type="component" value="Unassembled WGS sequence"/>
</dbReference>
<reference evidence="1 2" key="1">
    <citation type="submission" date="2019-03" db="EMBL/GenBank/DDBJ databases">
        <title>Genomic Encyclopedia of Type Strains, Phase IV (KMG-IV): sequencing the most valuable type-strain genomes for metagenomic binning, comparative biology and taxonomic classification.</title>
        <authorList>
            <person name="Goeker M."/>
        </authorList>
    </citation>
    <scope>NUCLEOTIDE SEQUENCE [LARGE SCALE GENOMIC DNA]</scope>
    <source>
        <strain evidence="1 2">DSM 4868</strain>
    </source>
</reference>